<evidence type="ECO:0000256" key="5">
    <source>
        <dbReference type="ARBA" id="ARBA00023136"/>
    </source>
</evidence>
<evidence type="ECO:0000256" key="1">
    <source>
        <dbReference type="ARBA" id="ARBA00004141"/>
    </source>
</evidence>
<dbReference type="EMBL" id="JAZGSY010000126">
    <property type="protein sequence ID" value="KAL1840121.1"/>
    <property type="molecule type" value="Genomic_DNA"/>
</dbReference>
<dbReference type="PANTHER" id="PTHR23506">
    <property type="entry name" value="GH10249P"/>
    <property type="match status" value="1"/>
</dbReference>
<feature type="transmembrane region" description="Helical" evidence="7">
    <location>
        <begin position="171"/>
        <end position="189"/>
    </location>
</feature>
<evidence type="ECO:0000256" key="2">
    <source>
        <dbReference type="ARBA" id="ARBA00022448"/>
    </source>
</evidence>
<keyword evidence="3 7" id="KW-0812">Transmembrane</keyword>
<gene>
    <name evidence="8" type="ORF">VTJ49DRAFT_777</name>
</gene>
<feature type="compositionally biased region" description="Basic residues" evidence="6">
    <location>
        <begin position="537"/>
        <end position="547"/>
    </location>
</feature>
<feature type="transmembrane region" description="Helical" evidence="7">
    <location>
        <begin position="350"/>
        <end position="369"/>
    </location>
</feature>
<accession>A0ABR3VG82</accession>
<feature type="transmembrane region" description="Helical" evidence="7">
    <location>
        <begin position="458"/>
        <end position="477"/>
    </location>
</feature>
<evidence type="ECO:0000256" key="7">
    <source>
        <dbReference type="SAM" id="Phobius"/>
    </source>
</evidence>
<dbReference type="SUPFAM" id="SSF103473">
    <property type="entry name" value="MFS general substrate transporter"/>
    <property type="match status" value="1"/>
</dbReference>
<dbReference type="InterPro" id="IPR036259">
    <property type="entry name" value="MFS_trans_sf"/>
</dbReference>
<feature type="region of interest" description="Disordered" evidence="6">
    <location>
        <begin position="510"/>
        <end position="550"/>
    </location>
</feature>
<evidence type="ECO:0000256" key="6">
    <source>
        <dbReference type="SAM" id="MobiDB-lite"/>
    </source>
</evidence>
<feature type="region of interest" description="Disordered" evidence="6">
    <location>
        <begin position="225"/>
        <end position="275"/>
    </location>
</feature>
<feature type="transmembrane region" description="Helical" evidence="7">
    <location>
        <begin position="37"/>
        <end position="63"/>
    </location>
</feature>
<dbReference type="Pfam" id="PF07690">
    <property type="entry name" value="MFS_1"/>
    <property type="match status" value="1"/>
</dbReference>
<feature type="transmembrane region" description="Helical" evidence="7">
    <location>
        <begin position="139"/>
        <end position="159"/>
    </location>
</feature>
<comment type="subcellular location">
    <subcellularLocation>
        <location evidence="1">Membrane</location>
        <topology evidence="1">Multi-pass membrane protein</topology>
    </subcellularLocation>
</comment>
<evidence type="ECO:0008006" key="10">
    <source>
        <dbReference type="Google" id="ProtNLM"/>
    </source>
</evidence>
<feature type="region of interest" description="Disordered" evidence="6">
    <location>
        <begin position="1"/>
        <end position="29"/>
    </location>
</feature>
<feature type="transmembrane region" description="Helical" evidence="7">
    <location>
        <begin position="75"/>
        <end position="97"/>
    </location>
</feature>
<keyword evidence="5 7" id="KW-0472">Membrane</keyword>
<evidence type="ECO:0000256" key="3">
    <source>
        <dbReference type="ARBA" id="ARBA00022692"/>
    </source>
</evidence>
<reference evidence="8 9" key="1">
    <citation type="journal article" date="2024" name="Commun. Biol.">
        <title>Comparative genomic analysis of thermophilic fungi reveals convergent evolutionary adaptations and gene losses.</title>
        <authorList>
            <person name="Steindorff A.S."/>
            <person name="Aguilar-Pontes M.V."/>
            <person name="Robinson A.J."/>
            <person name="Andreopoulos B."/>
            <person name="LaButti K."/>
            <person name="Kuo A."/>
            <person name="Mondo S."/>
            <person name="Riley R."/>
            <person name="Otillar R."/>
            <person name="Haridas S."/>
            <person name="Lipzen A."/>
            <person name="Grimwood J."/>
            <person name="Schmutz J."/>
            <person name="Clum A."/>
            <person name="Reid I.D."/>
            <person name="Moisan M.C."/>
            <person name="Butler G."/>
            <person name="Nguyen T.T.M."/>
            <person name="Dewar K."/>
            <person name="Conant G."/>
            <person name="Drula E."/>
            <person name="Henrissat B."/>
            <person name="Hansel C."/>
            <person name="Singer S."/>
            <person name="Hutchinson M.I."/>
            <person name="de Vries R.P."/>
            <person name="Natvig D.O."/>
            <person name="Powell A.J."/>
            <person name="Tsang A."/>
            <person name="Grigoriev I.V."/>
        </authorList>
    </citation>
    <scope>NUCLEOTIDE SEQUENCE [LARGE SCALE GENOMIC DNA]</scope>
    <source>
        <strain evidence="8 9">CBS 620.91</strain>
    </source>
</reference>
<feature type="transmembrane region" description="Helical" evidence="7">
    <location>
        <begin position="432"/>
        <end position="451"/>
    </location>
</feature>
<keyword evidence="9" id="KW-1185">Reference proteome</keyword>
<proteinExistence type="predicted"/>
<feature type="region of interest" description="Disordered" evidence="6">
    <location>
        <begin position="576"/>
        <end position="605"/>
    </location>
</feature>
<feature type="transmembrane region" description="Helical" evidence="7">
    <location>
        <begin position="103"/>
        <end position="127"/>
    </location>
</feature>
<evidence type="ECO:0000256" key="4">
    <source>
        <dbReference type="ARBA" id="ARBA00022989"/>
    </source>
</evidence>
<sequence>MQGQSSTRQGHPDLNHDQETRRHVDRNDTSRPKAAPFLVAVAKLAAFSDVFLSGLIIPVIPILLESRAQVPRAQVQVWTSVLVAAHGGAFAVLSPLMPLLTRQGSTACIVLIAGLAATAAAFALLHFSADHWLWILARVIHGFAAAAVIAASSGILATANTNGLSCLSPAFLQNAAMATSPFVAGALHNNYGAPPLFYSAYALIALNLVLGLIAARVAPSGPATGTREETAALLDPESSPSGYGTLSSHTSQSGERSPRSLSPTSPDPRSTQRVNSAGTIHFGPRLSVAWGGYLVLALLASSLYSVLPVFSLRHFHWSILSSASLFLPLSAPAAITGLFLGAVASRVPKSVRFLVTIGFLATIPAFLALGRMTEETETVYCTISLSLGIISLAAGLSGDPLLREITAATASSADQSWSATAHVATLPYSANAWGTLIGPFFAGAISWLWCWKTMTQSLAVVAGGAGVLSLLFLQGWIGHPCPDTSANHSNARSLDEESAPLLAHSRSAFVTSPETFPGKPETYHAQRRDSEEVSPHTRSKSRPRRRHFSVDNFSIATTAAGSVDSSGSSVRFQAALETPVPPPSNTGRRRSQASDITSRTTSAERRYVMREAPHAPATDPLLAAGSLYVIDEERDTAAGVETARQKRRVVVFPEGAAPPELLAKHRHHVVAINALDGTAQMVADATHNHAVHVTEETDESAAFEDDHSRRYVVIVVEGDEVNAE</sequence>
<comment type="caution">
    <text evidence="8">The sequence shown here is derived from an EMBL/GenBank/DDBJ whole genome shotgun (WGS) entry which is preliminary data.</text>
</comment>
<evidence type="ECO:0000313" key="8">
    <source>
        <dbReference type="EMBL" id="KAL1840121.1"/>
    </source>
</evidence>
<dbReference type="InterPro" id="IPR050930">
    <property type="entry name" value="MFS_Vesicular_Transporter"/>
</dbReference>
<dbReference type="InterPro" id="IPR011701">
    <property type="entry name" value="MFS"/>
</dbReference>
<organism evidence="8 9">
    <name type="scientific">Humicola insolens</name>
    <name type="common">Soft-rot fungus</name>
    <dbReference type="NCBI Taxonomy" id="85995"/>
    <lineage>
        <taxon>Eukaryota</taxon>
        <taxon>Fungi</taxon>
        <taxon>Dikarya</taxon>
        <taxon>Ascomycota</taxon>
        <taxon>Pezizomycotina</taxon>
        <taxon>Sordariomycetes</taxon>
        <taxon>Sordariomycetidae</taxon>
        <taxon>Sordariales</taxon>
        <taxon>Chaetomiaceae</taxon>
        <taxon>Mycothermus</taxon>
    </lineage>
</organism>
<dbReference type="Proteomes" id="UP001583172">
    <property type="component" value="Unassembled WGS sequence"/>
</dbReference>
<feature type="compositionally biased region" description="Basic and acidic residues" evidence="6">
    <location>
        <begin position="10"/>
        <end position="29"/>
    </location>
</feature>
<dbReference type="PANTHER" id="PTHR23506:SF23">
    <property type="entry name" value="GH10249P"/>
    <property type="match status" value="1"/>
</dbReference>
<feature type="transmembrane region" description="Helical" evidence="7">
    <location>
        <begin position="324"/>
        <end position="344"/>
    </location>
</feature>
<feature type="compositionally biased region" description="Polar residues" evidence="6">
    <location>
        <begin position="238"/>
        <end position="275"/>
    </location>
</feature>
<feature type="compositionally biased region" description="Basic and acidic residues" evidence="6">
    <location>
        <begin position="521"/>
        <end position="535"/>
    </location>
</feature>
<dbReference type="Gene3D" id="1.20.1250.20">
    <property type="entry name" value="MFS general substrate transporter like domains"/>
    <property type="match status" value="1"/>
</dbReference>
<keyword evidence="2" id="KW-0813">Transport</keyword>
<feature type="transmembrane region" description="Helical" evidence="7">
    <location>
        <begin position="196"/>
        <end position="218"/>
    </location>
</feature>
<evidence type="ECO:0000313" key="9">
    <source>
        <dbReference type="Proteomes" id="UP001583172"/>
    </source>
</evidence>
<keyword evidence="4 7" id="KW-1133">Transmembrane helix</keyword>
<feature type="transmembrane region" description="Helical" evidence="7">
    <location>
        <begin position="290"/>
        <end position="312"/>
    </location>
</feature>
<protein>
    <recommendedName>
        <fullName evidence="10">Major facilitator superfamily (MFS) profile domain-containing protein</fullName>
    </recommendedName>
</protein>
<name>A0ABR3VG82_HUMIN</name>